<dbReference type="PANTHER" id="PTHR31272:SF4">
    <property type="entry name" value="CYTOCHROME C-TYPE BIOGENESIS PROTEIN HI_1454-RELATED"/>
    <property type="match status" value="1"/>
</dbReference>
<evidence type="ECO:0000259" key="7">
    <source>
        <dbReference type="Pfam" id="PF02683"/>
    </source>
</evidence>
<organism evidence="8 9">
    <name type="scientific">Candidatus Saganbacteria bacterium CG08_land_8_20_14_0_20_45_16</name>
    <dbReference type="NCBI Taxonomy" id="2014293"/>
    <lineage>
        <taxon>Bacteria</taxon>
        <taxon>Bacillati</taxon>
        <taxon>Saganbacteria</taxon>
    </lineage>
</organism>
<comment type="caution">
    <text evidence="8">The sequence shown here is derived from an EMBL/GenBank/DDBJ whole genome shotgun (WGS) entry which is preliminary data.</text>
</comment>
<reference evidence="8 9" key="1">
    <citation type="submission" date="2017-09" db="EMBL/GenBank/DDBJ databases">
        <title>Depth-based differentiation of microbial function through sediment-hosted aquifers and enrichment of novel symbionts in the deep terrestrial subsurface.</title>
        <authorList>
            <person name="Probst A.J."/>
            <person name="Ladd B."/>
            <person name="Jarett J.K."/>
            <person name="Geller-Mcgrath D.E."/>
            <person name="Sieber C.M."/>
            <person name="Emerson J.B."/>
            <person name="Anantharaman K."/>
            <person name="Thomas B.C."/>
            <person name="Malmstrom R."/>
            <person name="Stieglmeier M."/>
            <person name="Klingl A."/>
            <person name="Woyke T."/>
            <person name="Ryan C.M."/>
            <person name="Banfield J.F."/>
        </authorList>
    </citation>
    <scope>NUCLEOTIDE SEQUENCE [LARGE SCALE GENOMIC DNA]</scope>
    <source>
        <strain evidence="8">CG08_land_8_20_14_0_20_45_16</strain>
    </source>
</reference>
<dbReference type="InterPro" id="IPR051790">
    <property type="entry name" value="Cytochrome_c-biogenesis_DsbD"/>
</dbReference>
<gene>
    <name evidence="8" type="ORF">COT42_04610</name>
</gene>
<comment type="similarity">
    <text evidence="2">Belongs to the DsbD family.</text>
</comment>
<evidence type="ECO:0000313" key="8">
    <source>
        <dbReference type="EMBL" id="PIS29747.1"/>
    </source>
</evidence>
<keyword evidence="5 6" id="KW-0472">Membrane</keyword>
<dbReference type="GO" id="GO:0016020">
    <property type="term" value="C:membrane"/>
    <property type="evidence" value="ECO:0007669"/>
    <property type="project" value="UniProtKB-SubCell"/>
</dbReference>
<dbReference type="EMBL" id="PEYM01000075">
    <property type="protein sequence ID" value="PIS29747.1"/>
    <property type="molecule type" value="Genomic_DNA"/>
</dbReference>
<evidence type="ECO:0000256" key="6">
    <source>
        <dbReference type="SAM" id="Phobius"/>
    </source>
</evidence>
<feature type="transmembrane region" description="Helical" evidence="6">
    <location>
        <begin position="124"/>
        <end position="152"/>
    </location>
</feature>
<dbReference type="PANTHER" id="PTHR31272">
    <property type="entry name" value="CYTOCHROME C-TYPE BIOGENESIS PROTEIN HI_1454-RELATED"/>
    <property type="match status" value="1"/>
</dbReference>
<dbReference type="Pfam" id="PF02683">
    <property type="entry name" value="DsbD_TM"/>
    <property type="match status" value="1"/>
</dbReference>
<comment type="subcellular location">
    <subcellularLocation>
        <location evidence="1">Membrane</location>
        <topology evidence="1">Multi-pass membrane protein</topology>
    </subcellularLocation>
</comment>
<feature type="domain" description="Cytochrome C biogenesis protein transmembrane" evidence="7">
    <location>
        <begin position="5"/>
        <end position="217"/>
    </location>
</feature>
<name>A0A2H0XXS6_UNCSA</name>
<evidence type="ECO:0000256" key="3">
    <source>
        <dbReference type="ARBA" id="ARBA00022692"/>
    </source>
</evidence>
<feature type="transmembrane region" description="Helical" evidence="6">
    <location>
        <begin position="200"/>
        <end position="218"/>
    </location>
</feature>
<feature type="transmembrane region" description="Helical" evidence="6">
    <location>
        <begin position="85"/>
        <end position="104"/>
    </location>
</feature>
<dbReference type="Proteomes" id="UP000231343">
    <property type="component" value="Unassembled WGS sequence"/>
</dbReference>
<keyword evidence="3 6" id="KW-0812">Transmembrane</keyword>
<keyword evidence="4 6" id="KW-1133">Transmembrane helix</keyword>
<evidence type="ECO:0000313" key="9">
    <source>
        <dbReference type="Proteomes" id="UP000231343"/>
    </source>
</evidence>
<evidence type="ECO:0000256" key="5">
    <source>
        <dbReference type="ARBA" id="ARBA00023136"/>
    </source>
</evidence>
<evidence type="ECO:0000256" key="4">
    <source>
        <dbReference type="ARBA" id="ARBA00022989"/>
    </source>
</evidence>
<proteinExistence type="inferred from homology"/>
<dbReference type="InterPro" id="IPR003834">
    <property type="entry name" value="Cyt_c_assmbl_TM_dom"/>
</dbReference>
<feature type="transmembrane region" description="Helical" evidence="6">
    <location>
        <begin position="164"/>
        <end position="188"/>
    </location>
</feature>
<protein>
    <submittedName>
        <fullName evidence="8">Cytochrome C biogenesis protein</fullName>
    </submittedName>
</protein>
<evidence type="ECO:0000256" key="2">
    <source>
        <dbReference type="ARBA" id="ARBA00006143"/>
    </source>
</evidence>
<feature type="transmembrane region" description="Helical" evidence="6">
    <location>
        <begin position="6"/>
        <end position="33"/>
    </location>
</feature>
<evidence type="ECO:0000256" key="1">
    <source>
        <dbReference type="ARBA" id="ARBA00004141"/>
    </source>
</evidence>
<sequence>MTTLLNLLIAFVGGILAFFSPCFFPLIPAYLIYITGLSFEEIKNVRLKTIVHSLCFILGFTIIFTLLGAASGFLGGFLIANKVVFRLLGGWLIVFFGLYLLGLLKLSWLDLDKKFEISSKPAGYFGSVFIGMVFAIGWTPCIGPILAGILVYASQSGTAWQGMLQLVAFSLGLGLPLFLFSLAVNFSLALLKVINKYVGVIQRLCGLGLIIVGMLLLMNKL</sequence>
<accession>A0A2H0XXS6</accession>
<dbReference type="AlphaFoldDB" id="A0A2H0XXS6"/>
<dbReference type="GO" id="GO:0017004">
    <property type="term" value="P:cytochrome complex assembly"/>
    <property type="evidence" value="ECO:0007669"/>
    <property type="project" value="InterPro"/>
</dbReference>
<feature type="transmembrane region" description="Helical" evidence="6">
    <location>
        <begin position="54"/>
        <end position="79"/>
    </location>
</feature>